<dbReference type="EMBL" id="JBGUBD010000001">
    <property type="protein sequence ID" value="MFA9477027.1"/>
    <property type="molecule type" value="Genomic_DNA"/>
</dbReference>
<dbReference type="Pfam" id="PF04250">
    <property type="entry name" value="DUF429"/>
    <property type="match status" value="1"/>
</dbReference>
<dbReference type="InterPro" id="IPR007362">
    <property type="entry name" value="DUF429"/>
</dbReference>
<protein>
    <submittedName>
        <fullName evidence="1">DUF429 domain-containing protein</fullName>
    </submittedName>
</protein>
<evidence type="ECO:0000313" key="1">
    <source>
        <dbReference type="EMBL" id="MFA9477027.1"/>
    </source>
</evidence>
<comment type="caution">
    <text evidence="1">The sequence shown here is derived from an EMBL/GenBank/DDBJ whole genome shotgun (WGS) entry which is preliminary data.</text>
</comment>
<sequence>MSNFDYFGGVDFSGGREPLANLWSAVGVERDDRLHIVDLRPHAFREDLRHFLCHPPIDAERGLWGMDFPFSLPCAVSDALMNHEGPATWQAQVEWLAFQTPGDVETMAKPHRQTLRAIDPPGAMAALNLRLLKQTVAGARLLNELLHQEGAAVAPQMPIGTAKCVFIEVYPSATAKDLSLKGRKPNRPGQARARPEMLEPWLRFEHPSLAATAVTLEDAWDAVIACLTAWLVRDDLNQPTRVGKHEPAAVEREGWMYRHPEAV</sequence>
<gene>
    <name evidence="1" type="ORF">ACERK3_01845</name>
</gene>
<proteinExistence type="predicted"/>
<organism evidence="1 2">
    <name type="scientific">Natronomicrosphaera hydrolytica</name>
    <dbReference type="NCBI Taxonomy" id="3242702"/>
    <lineage>
        <taxon>Bacteria</taxon>
        <taxon>Pseudomonadati</taxon>
        <taxon>Planctomycetota</taxon>
        <taxon>Phycisphaerae</taxon>
        <taxon>Phycisphaerales</taxon>
        <taxon>Phycisphaeraceae</taxon>
        <taxon>Natronomicrosphaera</taxon>
    </lineage>
</organism>
<accession>A0ABV4U2E3</accession>
<name>A0ABV4U2E3_9BACT</name>
<dbReference type="Proteomes" id="UP001575105">
    <property type="component" value="Unassembled WGS sequence"/>
</dbReference>
<keyword evidence="2" id="KW-1185">Reference proteome</keyword>
<dbReference type="RefSeq" id="WP_425343950.1">
    <property type="nucleotide sequence ID" value="NZ_JBGUBD010000001.1"/>
</dbReference>
<evidence type="ECO:0000313" key="2">
    <source>
        <dbReference type="Proteomes" id="UP001575105"/>
    </source>
</evidence>
<reference evidence="1 2" key="1">
    <citation type="submission" date="2024-08" db="EMBL/GenBank/DDBJ databases">
        <title>Whole-genome sequencing of halo(alkali)philic microorganisms from hypersaline lakes.</title>
        <authorList>
            <person name="Sorokin D.Y."/>
            <person name="Merkel A.Y."/>
            <person name="Messina E."/>
            <person name="Yakimov M."/>
        </authorList>
    </citation>
    <scope>NUCLEOTIDE SEQUENCE [LARGE SCALE GENOMIC DNA]</scope>
    <source>
        <strain evidence="1 2">AB-hyl4</strain>
    </source>
</reference>